<organism evidence="2 3">
    <name type="scientific">Candidatus Bealeia paramacronuclearis</name>
    <dbReference type="NCBI Taxonomy" id="1921001"/>
    <lineage>
        <taxon>Bacteria</taxon>
        <taxon>Pseudomonadati</taxon>
        <taxon>Pseudomonadota</taxon>
        <taxon>Alphaproteobacteria</taxon>
        <taxon>Holosporales</taxon>
        <taxon>Holosporaceae</taxon>
        <taxon>Candidatus Bealeia</taxon>
    </lineage>
</organism>
<dbReference type="EMBL" id="CP133270">
    <property type="protein sequence ID" value="WVX67246.1"/>
    <property type="molecule type" value="Genomic_DNA"/>
</dbReference>
<name>A0ABZ2C6P4_9PROT</name>
<keyword evidence="3" id="KW-1185">Reference proteome</keyword>
<gene>
    <name evidence="2" type="ORF">Bealeia1_01444</name>
</gene>
<dbReference type="Proteomes" id="UP001330434">
    <property type="component" value="Chromosome"/>
</dbReference>
<feature type="signal peptide" evidence="1">
    <location>
        <begin position="1"/>
        <end position="24"/>
    </location>
</feature>
<evidence type="ECO:0000313" key="3">
    <source>
        <dbReference type="Proteomes" id="UP001330434"/>
    </source>
</evidence>
<sequence>MNKKLLRKTLVALVFYSTSNPLFACYKVLECENTKNLDGWTIDPDDYGISKDKMFCHKAGLLNCKQSDSALTQDEGDAACAASASKNNESRGNYTMTGSYCTIWPVGAKKR</sequence>
<proteinExistence type="predicted"/>
<keyword evidence="1" id="KW-0732">Signal</keyword>
<reference evidence="2 3" key="1">
    <citation type="journal article" date="2024" name="Environ. Microbiol.">
        <title>Novel evolutionary insights on the interactions of the Holosporales (Alphaproteobacteria) with eukaryotic hosts from comparative genomics.</title>
        <authorList>
            <person name="Giovannini M."/>
            <person name="Petroni G."/>
            <person name="Castelli M."/>
        </authorList>
    </citation>
    <scope>NUCLEOTIDE SEQUENCE [LARGE SCALE GENOMIC DNA]</scope>
    <source>
        <strain evidence="2 3">US_Bl 15I1</strain>
    </source>
</reference>
<feature type="chain" id="PRO_5046528082" description="DUF3012 domain-containing protein" evidence="1">
    <location>
        <begin position="25"/>
        <end position="111"/>
    </location>
</feature>
<accession>A0ABZ2C6P4</accession>
<evidence type="ECO:0000256" key="1">
    <source>
        <dbReference type="SAM" id="SignalP"/>
    </source>
</evidence>
<protein>
    <recommendedName>
        <fullName evidence="4">DUF3012 domain-containing protein</fullName>
    </recommendedName>
</protein>
<evidence type="ECO:0000313" key="2">
    <source>
        <dbReference type="EMBL" id="WVX67246.1"/>
    </source>
</evidence>
<evidence type="ECO:0008006" key="4">
    <source>
        <dbReference type="Google" id="ProtNLM"/>
    </source>
</evidence>